<feature type="compositionally biased region" description="Acidic residues" evidence="7">
    <location>
        <begin position="378"/>
        <end position="394"/>
    </location>
</feature>
<dbReference type="EMBL" id="JANBVO010000040">
    <property type="protein sequence ID" value="KAJ9136434.1"/>
    <property type="molecule type" value="Genomic_DNA"/>
</dbReference>
<dbReference type="GO" id="GO:0008821">
    <property type="term" value="F:crossover junction DNA endonuclease activity"/>
    <property type="evidence" value="ECO:0007669"/>
    <property type="project" value="TreeGrafter"/>
</dbReference>
<dbReference type="GO" id="GO:0140664">
    <property type="term" value="F:ATP-dependent DNA damage sensor activity"/>
    <property type="evidence" value="ECO:0007669"/>
    <property type="project" value="InterPro"/>
</dbReference>
<gene>
    <name evidence="9" type="ORF">NKR23_g9862</name>
</gene>
<dbReference type="Gene3D" id="3.40.50.300">
    <property type="entry name" value="P-loop containing nucleotide triphosphate hydrolases"/>
    <property type="match status" value="1"/>
</dbReference>
<accession>A0AA38RG85</accession>
<dbReference type="InterPro" id="IPR020588">
    <property type="entry name" value="RecA_ATP-bd"/>
</dbReference>
<comment type="subcellular location">
    <subcellularLocation>
        <location evidence="1">Nucleus</location>
    </subcellularLocation>
</comment>
<dbReference type="GO" id="GO:0000707">
    <property type="term" value="P:meiotic DNA recombinase assembly"/>
    <property type="evidence" value="ECO:0007669"/>
    <property type="project" value="TreeGrafter"/>
</dbReference>
<feature type="region of interest" description="Disordered" evidence="7">
    <location>
        <begin position="323"/>
        <end position="406"/>
    </location>
</feature>
<dbReference type="Proteomes" id="UP001174694">
    <property type="component" value="Unassembled WGS sequence"/>
</dbReference>
<evidence type="ECO:0000256" key="5">
    <source>
        <dbReference type="ARBA" id="ARBA00023204"/>
    </source>
</evidence>
<keyword evidence="6" id="KW-0539">Nucleus</keyword>
<protein>
    <submittedName>
        <fullName evidence="9">DNA repair protein rhp55</fullName>
    </submittedName>
</protein>
<dbReference type="GO" id="GO:0033065">
    <property type="term" value="C:Rad51C-XRCC3 complex"/>
    <property type="evidence" value="ECO:0007669"/>
    <property type="project" value="TreeGrafter"/>
</dbReference>
<dbReference type="InterPro" id="IPR052093">
    <property type="entry name" value="HR_Repair_Mediator"/>
</dbReference>
<dbReference type="AlphaFoldDB" id="A0AA38RG85"/>
<sequence length="406" mass="43711">MDYHSIHGHDVSSFDLPSTHRLPTVSAADALDDLDADTSRYVSTSLPLLDEALAVGALDARDPEQPNHGGVPKGQVTEIWGPPGVGKTTFGLQLASNALRESKSVVWVDCLSQLCYDRLADISAAPSGDDLAGVSGLERFLHYTCPTLPHFIAIACRPTASTIPEGTSLVVIDSLSALVNHAFPRATDSKTPAKNGNKGPSPSARRLQLLQYMVGALQKLAATRDIAVVVLTQCATRMQGERGASLIPAINANVWDQCIANRLVLFRDWAWNGEQAFGLHFVGIQKFNGKATPESVENISAFQVERAGLSAAKYDASQPSITLSSTPARKRKFGESGFEIPDSDDEDYGWDEGEDAMPKMPPQWQGSEDILLGQHPESEDDEEAGADIEAEASGEEPHPIDKREEA</sequence>
<keyword evidence="4" id="KW-0067">ATP-binding</keyword>
<evidence type="ECO:0000313" key="9">
    <source>
        <dbReference type="EMBL" id="KAJ9136434.1"/>
    </source>
</evidence>
<evidence type="ECO:0000256" key="7">
    <source>
        <dbReference type="SAM" id="MobiDB-lite"/>
    </source>
</evidence>
<dbReference type="GO" id="GO:0005657">
    <property type="term" value="C:replication fork"/>
    <property type="evidence" value="ECO:0007669"/>
    <property type="project" value="TreeGrafter"/>
</dbReference>
<evidence type="ECO:0000313" key="10">
    <source>
        <dbReference type="Proteomes" id="UP001174694"/>
    </source>
</evidence>
<evidence type="ECO:0000256" key="2">
    <source>
        <dbReference type="ARBA" id="ARBA00022741"/>
    </source>
</evidence>
<evidence type="ECO:0000256" key="1">
    <source>
        <dbReference type="ARBA" id="ARBA00004123"/>
    </source>
</evidence>
<reference evidence="9" key="1">
    <citation type="submission" date="2022-07" db="EMBL/GenBank/DDBJ databases">
        <title>Fungi with potential for degradation of polypropylene.</title>
        <authorList>
            <person name="Gostincar C."/>
        </authorList>
    </citation>
    <scope>NUCLEOTIDE SEQUENCE</scope>
    <source>
        <strain evidence="9">EXF-13308</strain>
    </source>
</reference>
<dbReference type="GO" id="GO:0005524">
    <property type="term" value="F:ATP binding"/>
    <property type="evidence" value="ECO:0007669"/>
    <property type="project" value="UniProtKB-KW"/>
</dbReference>
<dbReference type="PANTHER" id="PTHR46239">
    <property type="entry name" value="DNA REPAIR PROTEIN RAD51 HOMOLOG 3 RAD51C"/>
    <property type="match status" value="1"/>
</dbReference>
<keyword evidence="5" id="KW-0234">DNA repair</keyword>
<name>A0AA38RG85_9PEZI</name>
<dbReference type="SMART" id="SM00382">
    <property type="entry name" value="AAA"/>
    <property type="match status" value="1"/>
</dbReference>
<keyword evidence="2" id="KW-0547">Nucleotide-binding</keyword>
<feature type="compositionally biased region" description="Acidic residues" evidence="7">
    <location>
        <begin position="341"/>
        <end position="355"/>
    </location>
</feature>
<evidence type="ECO:0000256" key="4">
    <source>
        <dbReference type="ARBA" id="ARBA00022840"/>
    </source>
</evidence>
<evidence type="ECO:0000256" key="6">
    <source>
        <dbReference type="ARBA" id="ARBA00023242"/>
    </source>
</evidence>
<dbReference type="GO" id="GO:0007131">
    <property type="term" value="P:reciprocal meiotic recombination"/>
    <property type="evidence" value="ECO:0007669"/>
    <property type="project" value="TreeGrafter"/>
</dbReference>
<dbReference type="GO" id="GO:0033063">
    <property type="term" value="C:Rad51B-Rad51C-Rad51D-XRCC2 complex"/>
    <property type="evidence" value="ECO:0007669"/>
    <property type="project" value="TreeGrafter"/>
</dbReference>
<keyword evidence="10" id="KW-1185">Reference proteome</keyword>
<organism evidence="9 10">
    <name type="scientific">Pleurostoma richardsiae</name>
    <dbReference type="NCBI Taxonomy" id="41990"/>
    <lineage>
        <taxon>Eukaryota</taxon>
        <taxon>Fungi</taxon>
        <taxon>Dikarya</taxon>
        <taxon>Ascomycota</taxon>
        <taxon>Pezizomycotina</taxon>
        <taxon>Sordariomycetes</taxon>
        <taxon>Sordariomycetidae</taxon>
        <taxon>Calosphaeriales</taxon>
        <taxon>Pleurostomataceae</taxon>
        <taxon>Pleurostoma</taxon>
    </lineage>
</organism>
<dbReference type="InterPro" id="IPR003593">
    <property type="entry name" value="AAA+_ATPase"/>
</dbReference>
<feature type="compositionally biased region" description="Basic and acidic residues" evidence="7">
    <location>
        <begin position="395"/>
        <end position="406"/>
    </location>
</feature>
<keyword evidence="3" id="KW-0227">DNA damage</keyword>
<dbReference type="GO" id="GO:0000400">
    <property type="term" value="F:four-way junction DNA binding"/>
    <property type="evidence" value="ECO:0007669"/>
    <property type="project" value="TreeGrafter"/>
</dbReference>
<evidence type="ECO:0000256" key="3">
    <source>
        <dbReference type="ARBA" id="ARBA00022763"/>
    </source>
</evidence>
<dbReference type="PROSITE" id="PS50162">
    <property type="entry name" value="RECA_2"/>
    <property type="match status" value="1"/>
</dbReference>
<dbReference type="CDD" id="cd01393">
    <property type="entry name" value="RecA-like"/>
    <property type="match status" value="1"/>
</dbReference>
<dbReference type="PANTHER" id="PTHR46239:SF1">
    <property type="entry name" value="DNA REPAIR PROTEIN RAD51 HOMOLOG 3"/>
    <property type="match status" value="1"/>
</dbReference>
<feature type="domain" description="RecA family profile 1" evidence="8">
    <location>
        <begin position="38"/>
        <end position="234"/>
    </location>
</feature>
<proteinExistence type="predicted"/>
<evidence type="ECO:0000259" key="8">
    <source>
        <dbReference type="PROSITE" id="PS50162"/>
    </source>
</evidence>
<comment type="caution">
    <text evidence="9">The sequence shown here is derived from an EMBL/GenBank/DDBJ whole genome shotgun (WGS) entry which is preliminary data.</text>
</comment>
<dbReference type="InterPro" id="IPR027417">
    <property type="entry name" value="P-loop_NTPase"/>
</dbReference>
<dbReference type="SUPFAM" id="SSF52540">
    <property type="entry name" value="P-loop containing nucleoside triphosphate hydrolases"/>
    <property type="match status" value="1"/>
</dbReference>